<keyword evidence="1 3" id="KW-0853">WD repeat</keyword>
<dbReference type="EMBL" id="HBHW01013156">
    <property type="protein sequence ID" value="CAE0042339.1"/>
    <property type="molecule type" value="Transcribed_RNA"/>
</dbReference>
<dbReference type="AlphaFoldDB" id="A0A7S3EAZ8"/>
<evidence type="ECO:0000256" key="3">
    <source>
        <dbReference type="PROSITE-ProRule" id="PRU00221"/>
    </source>
</evidence>
<name>A0A7S3EAZ8_9RHOD</name>
<feature type="domain" description="Anaphase-promoting complex subunit 4-like WD40" evidence="4">
    <location>
        <begin position="235"/>
        <end position="296"/>
    </location>
</feature>
<dbReference type="PROSITE" id="PS00678">
    <property type="entry name" value="WD_REPEATS_1"/>
    <property type="match status" value="1"/>
</dbReference>
<accession>A0A7S3EAZ8</accession>
<dbReference type="PROSITE" id="PS50082">
    <property type="entry name" value="WD_REPEATS_2"/>
    <property type="match status" value="2"/>
</dbReference>
<keyword evidence="2" id="KW-0677">Repeat</keyword>
<proteinExistence type="predicted"/>
<dbReference type="Gene3D" id="2.130.10.10">
    <property type="entry name" value="YVTN repeat-like/Quinoprotein amine dehydrogenase"/>
    <property type="match status" value="2"/>
</dbReference>
<dbReference type="InterPro" id="IPR019775">
    <property type="entry name" value="WD40_repeat_CS"/>
</dbReference>
<dbReference type="Pfam" id="PF00400">
    <property type="entry name" value="WD40"/>
    <property type="match status" value="1"/>
</dbReference>
<dbReference type="Pfam" id="PF12894">
    <property type="entry name" value="ANAPC4_WD40"/>
    <property type="match status" value="1"/>
</dbReference>
<evidence type="ECO:0000256" key="1">
    <source>
        <dbReference type="ARBA" id="ARBA00022574"/>
    </source>
</evidence>
<sequence>MEGFVGVGRFQVGRTDRPGRVCRNKSRMKAGDSSGDGFQFDWDLMQKRISKVRNEEEEREKQYSSNWKSGKAKQEVAAYLKEDYFRRLKLFGPKLISGSHTGSIHMFNLRNAKKEWSAAAHGFEVTALDFNGKYVVSGAVDGTVRLMSSKGEPLKLSSEARHAGIVTMAQLAVRYKRFFSGCVEGSLRAWDLSTGELLGKDKLPSGILCGSVVGKYVLLGCKSGCVEVYSADKIQHVLSLKCFTSNVTCFQYDEDSDLLVAGGSNGDVTMWNLDSGEILLSFKAHKGPVMSLQWDKDKIVTGGRDGEINVWDTSLGKHRFAIGGYTAYLTTVQFDKYQLITDGTNNVVVAHRFWSPSPPNGKPAS</sequence>
<dbReference type="PANTHER" id="PTHR19848:SF8">
    <property type="entry name" value="F-BOX AND WD REPEAT DOMAIN CONTAINING 7"/>
    <property type="match status" value="1"/>
</dbReference>
<evidence type="ECO:0000313" key="5">
    <source>
        <dbReference type="EMBL" id="CAE0042339.1"/>
    </source>
</evidence>
<reference evidence="5" key="1">
    <citation type="submission" date="2021-01" db="EMBL/GenBank/DDBJ databases">
        <authorList>
            <person name="Corre E."/>
            <person name="Pelletier E."/>
            <person name="Niang G."/>
            <person name="Scheremetjew M."/>
            <person name="Finn R."/>
            <person name="Kale V."/>
            <person name="Holt S."/>
            <person name="Cochrane G."/>
            <person name="Meng A."/>
            <person name="Brown T."/>
            <person name="Cohen L."/>
        </authorList>
    </citation>
    <scope>NUCLEOTIDE SEQUENCE</scope>
    <source>
        <strain evidence="5">CCMP 769</strain>
    </source>
</reference>
<organism evidence="5">
    <name type="scientific">Rhodosorus marinus</name>
    <dbReference type="NCBI Taxonomy" id="101924"/>
    <lineage>
        <taxon>Eukaryota</taxon>
        <taxon>Rhodophyta</taxon>
        <taxon>Stylonematophyceae</taxon>
        <taxon>Stylonematales</taxon>
        <taxon>Stylonemataceae</taxon>
        <taxon>Rhodosorus</taxon>
    </lineage>
</organism>
<dbReference type="SUPFAM" id="SSF50978">
    <property type="entry name" value="WD40 repeat-like"/>
    <property type="match status" value="1"/>
</dbReference>
<dbReference type="InterPro" id="IPR036322">
    <property type="entry name" value="WD40_repeat_dom_sf"/>
</dbReference>
<feature type="repeat" description="WD" evidence="3">
    <location>
        <begin position="282"/>
        <end position="312"/>
    </location>
</feature>
<dbReference type="InterPro" id="IPR015943">
    <property type="entry name" value="WD40/YVTN_repeat-like_dom_sf"/>
</dbReference>
<dbReference type="SMART" id="SM00320">
    <property type="entry name" value="WD40"/>
    <property type="match status" value="4"/>
</dbReference>
<dbReference type="PANTHER" id="PTHR19848">
    <property type="entry name" value="WD40 REPEAT PROTEIN"/>
    <property type="match status" value="1"/>
</dbReference>
<feature type="repeat" description="WD" evidence="3">
    <location>
        <begin position="240"/>
        <end position="281"/>
    </location>
</feature>
<evidence type="ECO:0000256" key="2">
    <source>
        <dbReference type="ARBA" id="ARBA00022737"/>
    </source>
</evidence>
<dbReference type="PROSITE" id="PS50294">
    <property type="entry name" value="WD_REPEATS_REGION"/>
    <property type="match status" value="2"/>
</dbReference>
<protein>
    <recommendedName>
        <fullName evidence="4">Anaphase-promoting complex subunit 4-like WD40 domain-containing protein</fullName>
    </recommendedName>
</protein>
<dbReference type="InterPro" id="IPR001680">
    <property type="entry name" value="WD40_rpt"/>
</dbReference>
<dbReference type="InterPro" id="IPR024977">
    <property type="entry name" value="Apc4-like_WD40_dom"/>
</dbReference>
<evidence type="ECO:0000259" key="4">
    <source>
        <dbReference type="Pfam" id="PF12894"/>
    </source>
</evidence>
<gene>
    <name evidence="5" type="ORF">RMAR00112_LOCUS10304</name>
</gene>